<feature type="domain" description="ABC transporter" evidence="4">
    <location>
        <begin position="1"/>
        <end position="216"/>
    </location>
</feature>
<evidence type="ECO:0000313" key="6">
    <source>
        <dbReference type="Proteomes" id="UP000732377"/>
    </source>
</evidence>
<dbReference type="PROSITE" id="PS00211">
    <property type="entry name" value="ABC_TRANSPORTER_1"/>
    <property type="match status" value="1"/>
</dbReference>
<dbReference type="GO" id="GO:0016887">
    <property type="term" value="F:ATP hydrolysis activity"/>
    <property type="evidence" value="ECO:0007669"/>
    <property type="project" value="InterPro"/>
</dbReference>
<gene>
    <name evidence="5" type="ORF">CWE10_18805</name>
</gene>
<protein>
    <recommendedName>
        <fullName evidence="4">ABC transporter domain-containing protein</fullName>
    </recommendedName>
</protein>
<dbReference type="AlphaFoldDB" id="A0A953LLI0"/>
<dbReference type="PANTHER" id="PTHR42711">
    <property type="entry name" value="ABC TRANSPORTER ATP-BINDING PROTEIN"/>
    <property type="match status" value="1"/>
</dbReference>
<reference evidence="5" key="1">
    <citation type="submission" date="2017-11" db="EMBL/GenBank/DDBJ databases">
        <title>Three new genomes from thermophilic consortium.</title>
        <authorList>
            <person name="Quaggio R."/>
            <person name="Amgarten D."/>
            <person name="Setubal J.C."/>
        </authorList>
    </citation>
    <scope>NUCLEOTIDE SEQUENCE</scope>
    <source>
        <strain evidence="5">ZCTH01-B2</strain>
    </source>
</reference>
<sequence>VLTGLSLSVPTRSRFALLGPNGAGKSTLLRILCNLLAPKRGQVLVLGCSLPAQFDQVKAKLGYLPDNPPLYEQFSPMEHFDLIATLWGLPQAIVRERAEEYLHLLGLWHERNTWVERFSKGMRRKVALISVLVRRPPLLLLDEPLDGLDPESTDVAIELLRNYSREGTVLFTSHNQYLVDALADHAGILANGRIQWVGLYRPGQMDTHPVGKDVTG</sequence>
<dbReference type="EMBL" id="PIUK01000373">
    <property type="protein sequence ID" value="MBY6278182.1"/>
    <property type="molecule type" value="Genomic_DNA"/>
</dbReference>
<dbReference type="SMART" id="SM00382">
    <property type="entry name" value="AAA"/>
    <property type="match status" value="1"/>
</dbReference>
<dbReference type="PROSITE" id="PS50893">
    <property type="entry name" value="ABC_TRANSPORTER_2"/>
    <property type="match status" value="1"/>
</dbReference>
<evidence type="ECO:0000259" key="4">
    <source>
        <dbReference type="PROSITE" id="PS50893"/>
    </source>
</evidence>
<dbReference type="RefSeq" id="WP_273381627.1">
    <property type="nucleotide sequence ID" value="NZ_PIUK01000373.1"/>
</dbReference>
<dbReference type="InterPro" id="IPR027417">
    <property type="entry name" value="P-loop_NTPase"/>
</dbReference>
<keyword evidence="3" id="KW-0067">ATP-binding</keyword>
<comment type="caution">
    <text evidence="5">The sequence shown here is derived from an EMBL/GenBank/DDBJ whole genome shotgun (WGS) entry which is preliminary data.</text>
</comment>
<keyword evidence="1" id="KW-0813">Transport</keyword>
<proteinExistence type="predicted"/>
<organism evidence="5 6">
    <name type="scientific">Symbiobacterium thermophilum</name>
    <dbReference type="NCBI Taxonomy" id="2734"/>
    <lineage>
        <taxon>Bacteria</taxon>
        <taxon>Bacillati</taxon>
        <taxon>Bacillota</taxon>
        <taxon>Clostridia</taxon>
        <taxon>Eubacteriales</taxon>
        <taxon>Symbiobacteriaceae</taxon>
        <taxon>Symbiobacterium</taxon>
    </lineage>
</organism>
<dbReference type="Pfam" id="PF00005">
    <property type="entry name" value="ABC_tran"/>
    <property type="match status" value="1"/>
</dbReference>
<dbReference type="InterPro" id="IPR003439">
    <property type="entry name" value="ABC_transporter-like_ATP-bd"/>
</dbReference>
<dbReference type="SUPFAM" id="SSF52540">
    <property type="entry name" value="P-loop containing nucleoside triphosphate hydrolases"/>
    <property type="match status" value="1"/>
</dbReference>
<evidence type="ECO:0000313" key="5">
    <source>
        <dbReference type="EMBL" id="MBY6278182.1"/>
    </source>
</evidence>
<dbReference type="GO" id="GO:0005524">
    <property type="term" value="F:ATP binding"/>
    <property type="evidence" value="ECO:0007669"/>
    <property type="project" value="UniProtKB-KW"/>
</dbReference>
<evidence type="ECO:0000256" key="1">
    <source>
        <dbReference type="ARBA" id="ARBA00022448"/>
    </source>
</evidence>
<dbReference type="Proteomes" id="UP000732377">
    <property type="component" value="Unassembled WGS sequence"/>
</dbReference>
<dbReference type="Gene3D" id="3.40.50.300">
    <property type="entry name" value="P-loop containing nucleotide triphosphate hydrolases"/>
    <property type="match status" value="1"/>
</dbReference>
<dbReference type="InterPro" id="IPR050763">
    <property type="entry name" value="ABC_transporter_ATP-binding"/>
</dbReference>
<accession>A0A953LLI0</accession>
<dbReference type="InterPro" id="IPR003593">
    <property type="entry name" value="AAA+_ATPase"/>
</dbReference>
<dbReference type="PANTHER" id="PTHR42711:SF16">
    <property type="entry name" value="ABC TRANSPORTER ATP-BINDING PROTEIN"/>
    <property type="match status" value="1"/>
</dbReference>
<feature type="non-terminal residue" evidence="5">
    <location>
        <position position="1"/>
    </location>
</feature>
<name>A0A953LLI0_SYMTR</name>
<keyword evidence="2" id="KW-0547">Nucleotide-binding</keyword>
<dbReference type="InterPro" id="IPR017871">
    <property type="entry name" value="ABC_transporter-like_CS"/>
</dbReference>
<evidence type="ECO:0000256" key="3">
    <source>
        <dbReference type="ARBA" id="ARBA00022840"/>
    </source>
</evidence>
<evidence type="ECO:0000256" key="2">
    <source>
        <dbReference type="ARBA" id="ARBA00022741"/>
    </source>
</evidence>